<dbReference type="Proteomes" id="UP000517916">
    <property type="component" value="Unassembled WGS sequence"/>
</dbReference>
<protein>
    <submittedName>
        <fullName evidence="7">RNA polymerase sigma-70 factor (ECF subfamily)</fullName>
    </submittedName>
</protein>
<evidence type="ECO:0000259" key="6">
    <source>
        <dbReference type="Pfam" id="PF08281"/>
    </source>
</evidence>
<evidence type="ECO:0000256" key="3">
    <source>
        <dbReference type="ARBA" id="ARBA00023082"/>
    </source>
</evidence>
<evidence type="ECO:0000256" key="4">
    <source>
        <dbReference type="ARBA" id="ARBA00023163"/>
    </source>
</evidence>
<keyword evidence="8" id="KW-1185">Reference proteome</keyword>
<dbReference type="EMBL" id="JACJID010000006">
    <property type="protein sequence ID" value="MBA8929802.1"/>
    <property type="molecule type" value="Genomic_DNA"/>
</dbReference>
<evidence type="ECO:0000259" key="5">
    <source>
        <dbReference type="Pfam" id="PF04542"/>
    </source>
</evidence>
<dbReference type="PANTHER" id="PTHR43133:SF25">
    <property type="entry name" value="RNA POLYMERASE SIGMA FACTOR RFAY-RELATED"/>
    <property type="match status" value="1"/>
</dbReference>
<gene>
    <name evidence="7" type="ORF">BC739_007035</name>
</gene>
<keyword evidence="4" id="KW-0804">Transcription</keyword>
<accession>A0ABR6BSA2</accession>
<dbReference type="Pfam" id="PF04542">
    <property type="entry name" value="Sigma70_r2"/>
    <property type="match status" value="1"/>
</dbReference>
<keyword evidence="2" id="KW-0805">Transcription regulation</keyword>
<dbReference type="InterPro" id="IPR039425">
    <property type="entry name" value="RNA_pol_sigma-70-like"/>
</dbReference>
<feature type="domain" description="RNA polymerase sigma factor 70 region 4 type 2" evidence="6">
    <location>
        <begin position="132"/>
        <end position="183"/>
    </location>
</feature>
<dbReference type="InterPro" id="IPR014284">
    <property type="entry name" value="RNA_pol_sigma-70_dom"/>
</dbReference>
<proteinExistence type="inferred from homology"/>
<evidence type="ECO:0000313" key="7">
    <source>
        <dbReference type="EMBL" id="MBA8929802.1"/>
    </source>
</evidence>
<dbReference type="InterPro" id="IPR007627">
    <property type="entry name" value="RNA_pol_sigma70_r2"/>
</dbReference>
<comment type="similarity">
    <text evidence="1">Belongs to the sigma-70 factor family. ECF subfamily.</text>
</comment>
<feature type="domain" description="RNA polymerase sigma-70 region 2" evidence="5">
    <location>
        <begin position="34"/>
        <end position="100"/>
    </location>
</feature>
<evidence type="ECO:0000313" key="8">
    <source>
        <dbReference type="Proteomes" id="UP000517916"/>
    </source>
</evidence>
<evidence type="ECO:0000256" key="2">
    <source>
        <dbReference type="ARBA" id="ARBA00023015"/>
    </source>
</evidence>
<dbReference type="SUPFAM" id="SSF88946">
    <property type="entry name" value="Sigma2 domain of RNA polymerase sigma factors"/>
    <property type="match status" value="1"/>
</dbReference>
<dbReference type="InterPro" id="IPR013324">
    <property type="entry name" value="RNA_pol_sigma_r3/r4-like"/>
</dbReference>
<dbReference type="InterPro" id="IPR036388">
    <property type="entry name" value="WH-like_DNA-bd_sf"/>
</dbReference>
<name>A0ABR6BSA2_9PSEU</name>
<dbReference type="PANTHER" id="PTHR43133">
    <property type="entry name" value="RNA POLYMERASE ECF-TYPE SIGMA FACTO"/>
    <property type="match status" value="1"/>
</dbReference>
<dbReference type="InterPro" id="IPR013325">
    <property type="entry name" value="RNA_pol_sigma_r2"/>
</dbReference>
<comment type="caution">
    <text evidence="7">The sequence shown here is derived from an EMBL/GenBank/DDBJ whole genome shotgun (WGS) entry which is preliminary data.</text>
</comment>
<reference evidence="7 8" key="1">
    <citation type="submission" date="2020-08" db="EMBL/GenBank/DDBJ databases">
        <title>Genomic Encyclopedia of Archaeal and Bacterial Type Strains, Phase II (KMG-II): from individual species to whole genera.</title>
        <authorList>
            <person name="Goeker M."/>
        </authorList>
    </citation>
    <scope>NUCLEOTIDE SEQUENCE [LARGE SCALE GENOMIC DNA]</scope>
    <source>
        <strain evidence="7 8">DSM 43850</strain>
    </source>
</reference>
<dbReference type="Pfam" id="PF08281">
    <property type="entry name" value="Sigma70_r4_2"/>
    <property type="match status" value="1"/>
</dbReference>
<dbReference type="SUPFAM" id="SSF88659">
    <property type="entry name" value="Sigma3 and sigma4 domains of RNA polymerase sigma factors"/>
    <property type="match status" value="1"/>
</dbReference>
<dbReference type="NCBIfam" id="TIGR02937">
    <property type="entry name" value="sigma70-ECF"/>
    <property type="match status" value="1"/>
</dbReference>
<keyword evidence="3" id="KW-0731">Sigma factor</keyword>
<sequence>MTELAQHREPTVALSDAAVIRSSLAEPAVFAAVFDRHASTIRGYLTRRVGSQLADDLTAETFLTAFRLRHRYDQDRPDALPWLYGIAANLLRQHRRAEVRQYRALARTGVDPATEGHAEAVSARVAAGTVTRQLAAALARLNAGEREALLLLAWAGLSYEEIACALDVPIGTVRSRISRARAKVRAALGGTDPTCPVEEPIDG</sequence>
<dbReference type="Gene3D" id="1.10.10.10">
    <property type="entry name" value="Winged helix-like DNA-binding domain superfamily/Winged helix DNA-binding domain"/>
    <property type="match status" value="1"/>
</dbReference>
<dbReference type="RefSeq" id="WP_025354391.1">
    <property type="nucleotide sequence ID" value="NZ_BAAABQ010000031.1"/>
</dbReference>
<evidence type="ECO:0000256" key="1">
    <source>
        <dbReference type="ARBA" id="ARBA00010641"/>
    </source>
</evidence>
<dbReference type="Gene3D" id="1.10.1740.10">
    <property type="match status" value="1"/>
</dbReference>
<organism evidence="7 8">
    <name type="scientific">Kutzneria viridogrisea</name>
    <dbReference type="NCBI Taxonomy" id="47990"/>
    <lineage>
        <taxon>Bacteria</taxon>
        <taxon>Bacillati</taxon>
        <taxon>Actinomycetota</taxon>
        <taxon>Actinomycetes</taxon>
        <taxon>Pseudonocardiales</taxon>
        <taxon>Pseudonocardiaceae</taxon>
        <taxon>Kutzneria</taxon>
    </lineage>
</organism>
<dbReference type="InterPro" id="IPR013249">
    <property type="entry name" value="RNA_pol_sigma70_r4_t2"/>
</dbReference>